<accession>A0AAX3YG88</accession>
<reference evidence="1" key="1">
    <citation type="submission" date="2022-12" db="EMBL/GenBank/DDBJ databases">
        <authorList>
            <person name="Krivoruchko A.V."/>
            <person name="Elkin A."/>
        </authorList>
    </citation>
    <scope>NUCLEOTIDE SEQUENCE</scope>
    <source>
        <strain evidence="1">IEGM 249</strain>
    </source>
</reference>
<keyword evidence="3" id="KW-1185">Reference proteome</keyword>
<dbReference type="Proteomes" id="UP001231166">
    <property type="component" value="Chromosome"/>
</dbReference>
<evidence type="ECO:0000313" key="3">
    <source>
        <dbReference type="Proteomes" id="UP001066327"/>
    </source>
</evidence>
<dbReference type="AlphaFoldDB" id="A0AAX3YG88"/>
<dbReference type="RefSeq" id="WP_120660201.1">
    <property type="nucleotide sequence ID" value="NZ_CP082160.1"/>
</dbReference>
<dbReference type="EMBL" id="CP130953">
    <property type="protein sequence ID" value="WLF47059.1"/>
    <property type="molecule type" value="Genomic_DNA"/>
</dbReference>
<evidence type="ECO:0000313" key="4">
    <source>
        <dbReference type="Proteomes" id="UP001231166"/>
    </source>
</evidence>
<dbReference type="Proteomes" id="UP001066327">
    <property type="component" value="Unassembled WGS sequence"/>
</dbReference>
<reference evidence="2" key="2">
    <citation type="submission" date="2023-07" db="EMBL/GenBank/DDBJ databases">
        <title>Genomic analysis of Rhodococcus opacus VOC-14 with glycol ethers degradation activity.</title>
        <authorList>
            <person name="Narkevich D.A."/>
            <person name="Hlushen A.M."/>
            <person name="Akhremchuk A.E."/>
            <person name="Sikolenko M.A."/>
            <person name="Valentovich L.N."/>
        </authorList>
    </citation>
    <scope>NUCLEOTIDE SEQUENCE</scope>
    <source>
        <strain evidence="2">VOC-14</strain>
    </source>
</reference>
<evidence type="ECO:0000313" key="1">
    <source>
        <dbReference type="EMBL" id="MCZ4583323.1"/>
    </source>
</evidence>
<name>A0AAX3YG88_RHOOP</name>
<organism evidence="2 4">
    <name type="scientific">Rhodococcus opacus</name>
    <name type="common">Nocardia opaca</name>
    <dbReference type="NCBI Taxonomy" id="37919"/>
    <lineage>
        <taxon>Bacteria</taxon>
        <taxon>Bacillati</taxon>
        <taxon>Actinomycetota</taxon>
        <taxon>Actinomycetes</taxon>
        <taxon>Mycobacteriales</taxon>
        <taxon>Nocardiaceae</taxon>
        <taxon>Rhodococcus</taxon>
    </lineage>
</organism>
<sequence>MTTGTVRIERAPDGVWIITPDDAPSVLDDTAGIDVAVLEVVGGHLSWSVLADHTVPVAVLDDVASAQDWVWAVFGEEVALAVAAGSGRDVTVSPARPRVADGARRLAYAHWAARWWPTSTIDAVPPLDEGLLNGEIATLVEECDLLVDGDDSVAATGPALADRPGRAEDYALAAGAAATLPSTLVLARGTTGSDWRRYPPGLVDASERAVSWVVVRAAGNTTVRVSVVAAPGLSEPVPEHVRPHAQVGTASGAVDVALQLSGDAWFGESAAPQGSESGVSVDVYLPGFGMDGRPDGGGSEVRERVRALVRRRLRRAAETAPDDGPDSPLLAEIAAAASDSDF</sequence>
<protein>
    <submittedName>
        <fullName evidence="2">Uncharacterized protein</fullName>
    </submittedName>
</protein>
<evidence type="ECO:0000313" key="2">
    <source>
        <dbReference type="EMBL" id="WLF47059.1"/>
    </source>
</evidence>
<gene>
    <name evidence="1" type="ORF">O4328_06395</name>
    <name evidence="2" type="ORF">Q5707_35225</name>
</gene>
<dbReference type="EMBL" id="JAPWIS010000003">
    <property type="protein sequence ID" value="MCZ4583323.1"/>
    <property type="molecule type" value="Genomic_DNA"/>
</dbReference>
<proteinExistence type="predicted"/>